<feature type="region of interest" description="Disordered" evidence="1">
    <location>
        <begin position="199"/>
        <end position="265"/>
    </location>
</feature>
<sequence length="278" mass="30715">MEKDKQSKPNKRSITSSKLLKLLPRAAASAVSFQNPPFSPGRSSENHNNNKTHHRNHSHVGKGFSGPLMVSIIPDEARRRTKRNEELDFGAPEPVSPKVSCMGQIKHKKNKIKKKKSEPEVDKSRSKRPSPPKKQSSAIRRIFGGGKQRRAGEKSTGSSADVAPELARLPDRGPALGHMRRFASGREAFAGFDWSEVQVAPADSEQRDHREAGEEEEDEEDEEVMIPFSAPILVGRGGGVGEVGDGDGHGGMNLQPRKEINLWKRRTMAPPRLLQLHP</sequence>
<dbReference type="GeneID" id="116214623"/>
<organism evidence="2 4">
    <name type="scientific">Punica granatum</name>
    <name type="common">Pomegranate</name>
    <dbReference type="NCBI Taxonomy" id="22663"/>
    <lineage>
        <taxon>Eukaryota</taxon>
        <taxon>Viridiplantae</taxon>
        <taxon>Streptophyta</taxon>
        <taxon>Embryophyta</taxon>
        <taxon>Tracheophyta</taxon>
        <taxon>Spermatophyta</taxon>
        <taxon>Magnoliopsida</taxon>
        <taxon>eudicotyledons</taxon>
        <taxon>Gunneridae</taxon>
        <taxon>Pentapetalae</taxon>
        <taxon>rosids</taxon>
        <taxon>malvids</taxon>
        <taxon>Myrtales</taxon>
        <taxon>Lythraceae</taxon>
        <taxon>Punica</taxon>
    </lineage>
</organism>
<dbReference type="EMBL" id="MTKT01002214">
    <property type="protein sequence ID" value="OWM80950.1"/>
    <property type="molecule type" value="Genomic_DNA"/>
</dbReference>
<dbReference type="PANTHER" id="PTHR34779">
    <property type="entry name" value="OS09G0542900 PROTEIN"/>
    <property type="match status" value="1"/>
</dbReference>
<feature type="compositionally biased region" description="Acidic residues" evidence="1">
    <location>
        <begin position="213"/>
        <end position="224"/>
    </location>
</feature>
<feature type="region of interest" description="Disordered" evidence="1">
    <location>
        <begin position="26"/>
        <end position="67"/>
    </location>
</feature>
<reference evidence="3 5" key="3">
    <citation type="submission" date="2017-11" db="EMBL/GenBank/DDBJ databases">
        <title>De-novo sequencing of pomegranate (Punica granatum L.) genome.</title>
        <authorList>
            <person name="Akparov Z."/>
            <person name="Amiraslanov A."/>
            <person name="Hajiyeva S."/>
            <person name="Abbasov M."/>
            <person name="Kaur K."/>
            <person name="Hamwieh A."/>
            <person name="Solovyev V."/>
            <person name="Salamov A."/>
            <person name="Braich B."/>
            <person name="Kosarev P."/>
            <person name="Mahmoud A."/>
            <person name="Hajiyev E."/>
            <person name="Babayeva S."/>
            <person name="Izzatullayeva V."/>
            <person name="Mammadov A."/>
            <person name="Mammadov A."/>
            <person name="Sharifova S."/>
            <person name="Ojaghi J."/>
            <person name="Eynullazada K."/>
            <person name="Bayramov B."/>
            <person name="Abdulazimova A."/>
            <person name="Shahmuradov I."/>
        </authorList>
    </citation>
    <scope>NUCLEOTIDE SEQUENCE [LARGE SCALE GENOMIC DNA]</scope>
    <source>
        <strain evidence="3">AG2017</strain>
        <strain evidence="5">cv. AG2017</strain>
        <tissue evidence="3">Leaf</tissue>
    </source>
</reference>
<feature type="compositionally biased region" description="Basic residues" evidence="1">
    <location>
        <begin position="105"/>
        <end position="116"/>
    </location>
</feature>
<dbReference type="Proteomes" id="UP000197138">
    <property type="component" value="Unassembled WGS sequence"/>
</dbReference>
<evidence type="ECO:0000313" key="5">
    <source>
        <dbReference type="Proteomes" id="UP000233551"/>
    </source>
</evidence>
<name>A0A218X8B3_PUNGR</name>
<proteinExistence type="predicted"/>
<reference evidence="2" key="2">
    <citation type="submission" date="2017-06" db="EMBL/GenBank/DDBJ databases">
        <title>The pomegranate genome and the genomics of punicalagin biosynthesis.</title>
        <authorList>
            <person name="Xu C."/>
        </authorList>
    </citation>
    <scope>NUCLEOTIDE SEQUENCE [LARGE SCALE GENOMIC DNA]</scope>
    <source>
        <tissue evidence="2">Fresh leaf</tissue>
    </source>
</reference>
<feature type="region of interest" description="Disordered" evidence="1">
    <location>
        <begin position="1"/>
        <end position="20"/>
    </location>
</feature>
<dbReference type="PANTHER" id="PTHR34779:SF1">
    <property type="entry name" value="OS09G0542900 PROTEIN"/>
    <property type="match status" value="1"/>
</dbReference>
<evidence type="ECO:0000313" key="4">
    <source>
        <dbReference type="Proteomes" id="UP000197138"/>
    </source>
</evidence>
<feature type="compositionally biased region" description="Basic residues" evidence="1">
    <location>
        <begin position="50"/>
        <end position="60"/>
    </location>
</feature>
<dbReference type="OrthoDB" id="1926132at2759"/>
<dbReference type="STRING" id="22663.A0A218X8B3"/>
<accession>A0A218X8B3</accession>
<gene>
    <name evidence="2" type="ORF">CDL15_Pgr006981</name>
    <name evidence="3" type="ORF">CRG98_033937</name>
</gene>
<comment type="caution">
    <text evidence="2">The sequence shown here is derived from an EMBL/GenBank/DDBJ whole genome shotgun (WGS) entry which is preliminary data.</text>
</comment>
<keyword evidence="5" id="KW-1185">Reference proteome</keyword>
<reference evidence="4" key="1">
    <citation type="journal article" date="2017" name="Plant J.">
        <title>The pomegranate (Punica granatum L.) genome and the genomics of punicalagin biosynthesis.</title>
        <authorList>
            <person name="Qin G."/>
            <person name="Xu C."/>
            <person name="Ming R."/>
            <person name="Tang H."/>
            <person name="Guyot R."/>
            <person name="Kramer E.M."/>
            <person name="Hu Y."/>
            <person name="Yi X."/>
            <person name="Qi Y."/>
            <person name="Xu X."/>
            <person name="Gao Z."/>
            <person name="Pan H."/>
            <person name="Jian J."/>
            <person name="Tian Y."/>
            <person name="Yue Z."/>
            <person name="Xu Y."/>
        </authorList>
    </citation>
    <scope>NUCLEOTIDE SEQUENCE [LARGE SCALE GENOMIC DNA]</scope>
    <source>
        <strain evidence="4">cv. Dabenzi</strain>
    </source>
</reference>
<dbReference type="EMBL" id="PGOL01002702">
    <property type="protein sequence ID" value="PKI45621.1"/>
    <property type="molecule type" value="Genomic_DNA"/>
</dbReference>
<evidence type="ECO:0000313" key="3">
    <source>
        <dbReference type="EMBL" id="PKI45621.1"/>
    </source>
</evidence>
<dbReference type="AlphaFoldDB" id="A0A218X8B3"/>
<evidence type="ECO:0000313" key="2">
    <source>
        <dbReference type="EMBL" id="OWM80950.1"/>
    </source>
</evidence>
<protein>
    <recommendedName>
        <fullName evidence="6">Syringolide-induced protein 14-1-1</fullName>
    </recommendedName>
</protein>
<dbReference type="InterPro" id="IPR038796">
    <property type="entry name" value="At1g76070-like"/>
</dbReference>
<evidence type="ECO:0008006" key="6">
    <source>
        <dbReference type="Google" id="ProtNLM"/>
    </source>
</evidence>
<evidence type="ECO:0000256" key="1">
    <source>
        <dbReference type="SAM" id="MobiDB-lite"/>
    </source>
</evidence>
<feature type="region of interest" description="Disordered" evidence="1">
    <location>
        <begin position="81"/>
        <end position="175"/>
    </location>
</feature>
<dbReference type="Proteomes" id="UP000233551">
    <property type="component" value="Unassembled WGS sequence"/>
</dbReference>